<dbReference type="PROSITE" id="PS01124">
    <property type="entry name" value="HTH_ARAC_FAMILY_2"/>
    <property type="match status" value="1"/>
</dbReference>
<dbReference type="PANTHER" id="PTHR46796:SF6">
    <property type="entry name" value="ARAC SUBFAMILY"/>
    <property type="match status" value="1"/>
</dbReference>
<evidence type="ECO:0000313" key="7">
    <source>
        <dbReference type="Proteomes" id="UP000471190"/>
    </source>
</evidence>
<feature type="domain" description="HTH araC/xylS-type" evidence="4">
    <location>
        <begin position="185"/>
        <end position="283"/>
    </location>
</feature>
<keyword evidence="3" id="KW-0804">Transcription</keyword>
<dbReference type="EMBL" id="JACHBF010000003">
    <property type="protein sequence ID" value="MBB6491057.1"/>
    <property type="molecule type" value="Genomic_DNA"/>
</dbReference>
<evidence type="ECO:0000256" key="2">
    <source>
        <dbReference type="ARBA" id="ARBA00023125"/>
    </source>
</evidence>
<gene>
    <name evidence="5" type="ORF">GGD45_001454</name>
    <name evidence="6" type="ORF">GXW80_18955</name>
</gene>
<dbReference type="Proteomes" id="UP000526625">
    <property type="component" value="Unassembled WGS sequence"/>
</dbReference>
<sequence>MDQPNSTAATLLSSKDRGWKGLEANFLRIQAGRTHVPGSQTHRLGIHFGRAVNAFCECDGRQYRRRQAHGDIDIVPAGLDGWWEDDGDCTILRLSIQHELLQSAAEALGRNPNAVSLAPKFQLRDSRIESIAWAIKAEIESPVPSDRTYAEALGLALAIRLVEGGEQTSIGTAATGATLTNRHQRRLLDFIEAHIDQSLSLADLAATVGLSVSHLKPLFRATFGMPVHHYVLTRRIERARLLILSTDMPLAEIASATGFAHQSHMTHWMRRILGLTPGMLSRMHS</sequence>
<reference evidence="6 7" key="1">
    <citation type="submission" date="2020-02" db="EMBL/GenBank/DDBJ databases">
        <title>Draft genome sequence of Rhizobium tropici.</title>
        <authorList>
            <person name="Khayi S."/>
            <person name="Jemo M."/>
        </authorList>
    </citation>
    <scope>NUCLEOTIDE SEQUENCE [LARGE SCALE GENOMIC DNA]</scope>
    <source>
        <strain evidence="6 7">A12</strain>
    </source>
</reference>
<dbReference type="RefSeq" id="WP_015342317.1">
    <property type="nucleotide sequence ID" value="NZ_JAADZA010000022.1"/>
</dbReference>
<protein>
    <submittedName>
        <fullName evidence="5">AraC family transcriptional regulator</fullName>
    </submittedName>
    <submittedName>
        <fullName evidence="6">Helix-turn-helix transcriptional regulator</fullName>
    </submittedName>
</protein>
<dbReference type="InterPro" id="IPR009057">
    <property type="entry name" value="Homeodomain-like_sf"/>
</dbReference>
<evidence type="ECO:0000313" key="5">
    <source>
        <dbReference type="EMBL" id="MBB6491057.1"/>
    </source>
</evidence>
<name>A0A6P1CE09_RHITR</name>
<proteinExistence type="predicted"/>
<dbReference type="Pfam" id="PF12833">
    <property type="entry name" value="HTH_18"/>
    <property type="match status" value="1"/>
</dbReference>
<evidence type="ECO:0000259" key="4">
    <source>
        <dbReference type="PROSITE" id="PS01124"/>
    </source>
</evidence>
<dbReference type="SUPFAM" id="SSF46689">
    <property type="entry name" value="Homeodomain-like"/>
    <property type="match status" value="2"/>
</dbReference>
<reference evidence="5 8" key="2">
    <citation type="submission" date="2020-08" db="EMBL/GenBank/DDBJ databases">
        <title>Genomic Encyclopedia of Type Strains, Phase IV (KMG-V): Genome sequencing to study the core and pangenomes of soil and plant-associated prokaryotes.</title>
        <authorList>
            <person name="Whitman W."/>
        </authorList>
    </citation>
    <scope>NUCLEOTIDE SEQUENCE [LARGE SCALE GENOMIC DNA]</scope>
    <source>
        <strain evidence="5 8">SEMIA 4059</strain>
    </source>
</reference>
<keyword evidence="2" id="KW-0238">DNA-binding</keyword>
<keyword evidence="1" id="KW-0805">Transcription regulation</keyword>
<evidence type="ECO:0000313" key="6">
    <source>
        <dbReference type="EMBL" id="NEV13074.1"/>
    </source>
</evidence>
<dbReference type="GO" id="GO:0003700">
    <property type="term" value="F:DNA-binding transcription factor activity"/>
    <property type="evidence" value="ECO:0007669"/>
    <property type="project" value="InterPro"/>
</dbReference>
<dbReference type="PANTHER" id="PTHR46796">
    <property type="entry name" value="HTH-TYPE TRANSCRIPTIONAL ACTIVATOR RHAS-RELATED"/>
    <property type="match status" value="1"/>
</dbReference>
<dbReference type="GO" id="GO:0043565">
    <property type="term" value="F:sequence-specific DNA binding"/>
    <property type="evidence" value="ECO:0007669"/>
    <property type="project" value="InterPro"/>
</dbReference>
<dbReference type="SMART" id="SM00342">
    <property type="entry name" value="HTH_ARAC"/>
    <property type="match status" value="1"/>
</dbReference>
<accession>A0A6P1CE09</accession>
<organism evidence="6 7">
    <name type="scientific">Rhizobium tropici</name>
    <dbReference type="NCBI Taxonomy" id="398"/>
    <lineage>
        <taxon>Bacteria</taxon>
        <taxon>Pseudomonadati</taxon>
        <taxon>Pseudomonadota</taxon>
        <taxon>Alphaproteobacteria</taxon>
        <taxon>Hyphomicrobiales</taxon>
        <taxon>Rhizobiaceae</taxon>
        <taxon>Rhizobium/Agrobacterium group</taxon>
        <taxon>Rhizobium</taxon>
    </lineage>
</organism>
<evidence type="ECO:0000256" key="3">
    <source>
        <dbReference type="ARBA" id="ARBA00023163"/>
    </source>
</evidence>
<dbReference type="EMBL" id="JAADZA010000022">
    <property type="protein sequence ID" value="NEV13074.1"/>
    <property type="molecule type" value="Genomic_DNA"/>
</dbReference>
<evidence type="ECO:0000313" key="8">
    <source>
        <dbReference type="Proteomes" id="UP000526625"/>
    </source>
</evidence>
<evidence type="ECO:0000256" key="1">
    <source>
        <dbReference type="ARBA" id="ARBA00023015"/>
    </source>
</evidence>
<comment type="caution">
    <text evidence="6">The sequence shown here is derived from an EMBL/GenBank/DDBJ whole genome shotgun (WGS) entry which is preliminary data.</text>
</comment>
<dbReference type="InterPro" id="IPR018060">
    <property type="entry name" value="HTH_AraC"/>
</dbReference>
<dbReference type="AlphaFoldDB" id="A0A6P1CE09"/>
<keyword evidence="8" id="KW-1185">Reference proteome</keyword>
<dbReference type="Gene3D" id="1.10.10.60">
    <property type="entry name" value="Homeodomain-like"/>
    <property type="match status" value="1"/>
</dbReference>
<dbReference type="Proteomes" id="UP000471190">
    <property type="component" value="Unassembled WGS sequence"/>
</dbReference>
<dbReference type="InterPro" id="IPR050204">
    <property type="entry name" value="AraC_XylS_family_regulators"/>
</dbReference>